<accession>A0AAD5R9W7</accession>
<feature type="compositionally biased region" description="Basic residues" evidence="1">
    <location>
        <begin position="57"/>
        <end position="69"/>
    </location>
</feature>
<feature type="compositionally biased region" description="Polar residues" evidence="1">
    <location>
        <begin position="47"/>
        <end position="56"/>
    </location>
</feature>
<evidence type="ECO:0000313" key="3">
    <source>
        <dbReference type="Proteomes" id="UP001196413"/>
    </source>
</evidence>
<sequence>MRELVMYLQRDMVPDSAVVPSFRSSPFSSRYTVQSPVGIDVSDQEETGQNQSCKQNLQHRLHPNRVAGH</sequence>
<proteinExistence type="predicted"/>
<name>A0AAD5R9W7_PARTN</name>
<dbReference type="AlphaFoldDB" id="A0AAD5R9W7"/>
<feature type="region of interest" description="Disordered" evidence="1">
    <location>
        <begin position="38"/>
        <end position="69"/>
    </location>
</feature>
<dbReference type="EMBL" id="JAHQIW010007108">
    <property type="protein sequence ID" value="KAJ1372234.1"/>
    <property type="molecule type" value="Genomic_DNA"/>
</dbReference>
<keyword evidence="3" id="KW-1185">Reference proteome</keyword>
<comment type="caution">
    <text evidence="2">The sequence shown here is derived from an EMBL/GenBank/DDBJ whole genome shotgun (WGS) entry which is preliminary data.</text>
</comment>
<protein>
    <submittedName>
        <fullName evidence="2">Uncharacterized protein</fullName>
    </submittedName>
</protein>
<evidence type="ECO:0000313" key="2">
    <source>
        <dbReference type="EMBL" id="KAJ1372234.1"/>
    </source>
</evidence>
<gene>
    <name evidence="2" type="ORF">KIN20_034332</name>
</gene>
<organism evidence="2 3">
    <name type="scientific">Parelaphostrongylus tenuis</name>
    <name type="common">Meningeal worm</name>
    <dbReference type="NCBI Taxonomy" id="148309"/>
    <lineage>
        <taxon>Eukaryota</taxon>
        <taxon>Metazoa</taxon>
        <taxon>Ecdysozoa</taxon>
        <taxon>Nematoda</taxon>
        <taxon>Chromadorea</taxon>
        <taxon>Rhabditida</taxon>
        <taxon>Rhabditina</taxon>
        <taxon>Rhabditomorpha</taxon>
        <taxon>Strongyloidea</taxon>
        <taxon>Metastrongylidae</taxon>
        <taxon>Parelaphostrongylus</taxon>
    </lineage>
</organism>
<dbReference type="Proteomes" id="UP001196413">
    <property type="component" value="Unassembled WGS sequence"/>
</dbReference>
<reference evidence="2" key="1">
    <citation type="submission" date="2021-06" db="EMBL/GenBank/DDBJ databases">
        <title>Parelaphostrongylus tenuis whole genome reference sequence.</title>
        <authorList>
            <person name="Garwood T.J."/>
            <person name="Larsen P.A."/>
            <person name="Fountain-Jones N.M."/>
            <person name="Garbe J.R."/>
            <person name="Macchietto M.G."/>
            <person name="Kania S.A."/>
            <person name="Gerhold R.W."/>
            <person name="Richards J.E."/>
            <person name="Wolf T.M."/>
        </authorList>
    </citation>
    <scope>NUCLEOTIDE SEQUENCE</scope>
    <source>
        <strain evidence="2">MNPRO001-30</strain>
        <tissue evidence="2">Meninges</tissue>
    </source>
</reference>
<evidence type="ECO:0000256" key="1">
    <source>
        <dbReference type="SAM" id="MobiDB-lite"/>
    </source>
</evidence>